<name>A0A4D6Y0J8_BUCMH</name>
<evidence type="ECO:0000256" key="7">
    <source>
        <dbReference type="ARBA" id="ARBA00022962"/>
    </source>
</evidence>
<dbReference type="SUPFAM" id="SSF52317">
    <property type="entry name" value="Class I glutamine amidotransferase-like"/>
    <property type="match status" value="1"/>
</dbReference>
<dbReference type="EMBL" id="CP033004">
    <property type="protein sequence ID" value="QCI23172.1"/>
    <property type="molecule type" value="Genomic_DNA"/>
</dbReference>
<reference evidence="13 14" key="1">
    <citation type="submission" date="2018-10" db="EMBL/GenBank/DDBJ databases">
        <title>Comparative functional genomics of the obligate endosymbiont Buchnera aphidicola.</title>
        <authorList>
            <person name="Chong R.A."/>
        </authorList>
    </citation>
    <scope>NUCLEOTIDE SEQUENCE [LARGE SCALE GENOMIC DNA]</scope>
    <source>
        <strain evidence="13 14">Mrh</strain>
    </source>
</reference>
<dbReference type="EC" id="6.3.5.5" evidence="11"/>
<dbReference type="GO" id="GO:0004359">
    <property type="term" value="F:glutaminase activity"/>
    <property type="evidence" value="ECO:0007669"/>
    <property type="project" value="RHEA"/>
</dbReference>
<dbReference type="CDD" id="cd01744">
    <property type="entry name" value="GATase1_CPSase"/>
    <property type="match status" value="1"/>
</dbReference>
<comment type="catalytic activity">
    <reaction evidence="9 11">
        <text>hydrogencarbonate + L-glutamine + 2 ATP + H2O = carbamoyl phosphate + L-glutamate + 2 ADP + phosphate + 2 H(+)</text>
        <dbReference type="Rhea" id="RHEA:18633"/>
        <dbReference type="ChEBI" id="CHEBI:15377"/>
        <dbReference type="ChEBI" id="CHEBI:15378"/>
        <dbReference type="ChEBI" id="CHEBI:17544"/>
        <dbReference type="ChEBI" id="CHEBI:29985"/>
        <dbReference type="ChEBI" id="CHEBI:30616"/>
        <dbReference type="ChEBI" id="CHEBI:43474"/>
        <dbReference type="ChEBI" id="CHEBI:58228"/>
        <dbReference type="ChEBI" id="CHEBI:58359"/>
        <dbReference type="ChEBI" id="CHEBI:456216"/>
        <dbReference type="EC" id="6.3.5.5"/>
    </reaction>
</comment>
<evidence type="ECO:0000256" key="8">
    <source>
        <dbReference type="ARBA" id="ARBA00022975"/>
    </source>
</evidence>
<comment type="pathway">
    <text evidence="2 11">Amino-acid biosynthesis; L-arginine biosynthesis; carbamoyl phosphate from bicarbonate: step 1/1.</text>
</comment>
<feature type="binding site" evidence="11">
    <location>
        <position position="282"/>
    </location>
    <ligand>
        <name>L-glutamine</name>
        <dbReference type="ChEBI" id="CHEBI:58359"/>
    </ligand>
</feature>
<dbReference type="GO" id="GO:0006526">
    <property type="term" value="P:L-arginine biosynthetic process"/>
    <property type="evidence" value="ECO:0007669"/>
    <property type="project" value="UniProtKB-UniRule"/>
</dbReference>
<dbReference type="Pfam" id="PF00117">
    <property type="entry name" value="GATase"/>
    <property type="match status" value="1"/>
</dbReference>
<dbReference type="InterPro" id="IPR035686">
    <property type="entry name" value="CPSase_GATase1"/>
</dbReference>
<dbReference type="InterPro" id="IPR002474">
    <property type="entry name" value="CarbamoylP_synth_ssu_N"/>
</dbReference>
<dbReference type="PRINTS" id="PR00099">
    <property type="entry name" value="CPSGATASE"/>
</dbReference>
<keyword evidence="8 11" id="KW-0665">Pyrimidine biosynthesis</keyword>
<evidence type="ECO:0000256" key="10">
    <source>
        <dbReference type="ARBA" id="ARBA00049285"/>
    </source>
</evidence>
<dbReference type="NCBIfam" id="TIGR01368">
    <property type="entry name" value="CPSaseIIsmall"/>
    <property type="match status" value="1"/>
</dbReference>
<dbReference type="Gene3D" id="3.50.30.20">
    <property type="entry name" value="Carbamoyl-phosphate synthase small subunit, N-terminal domain"/>
    <property type="match status" value="1"/>
</dbReference>
<dbReference type="GO" id="GO:0004088">
    <property type="term" value="F:carbamoyl-phosphate synthase (glutamine-hydrolyzing) activity"/>
    <property type="evidence" value="ECO:0007669"/>
    <property type="project" value="UniProtKB-UniRule"/>
</dbReference>
<evidence type="ECO:0000256" key="5">
    <source>
        <dbReference type="ARBA" id="ARBA00022741"/>
    </source>
</evidence>
<dbReference type="InterPro" id="IPR029062">
    <property type="entry name" value="Class_I_gatase-like"/>
</dbReference>
<dbReference type="FunFam" id="3.50.30.20:FF:000001">
    <property type="entry name" value="Carbamoyl-phosphate synthase small chain"/>
    <property type="match status" value="1"/>
</dbReference>
<evidence type="ECO:0000256" key="3">
    <source>
        <dbReference type="ARBA" id="ARBA00007800"/>
    </source>
</evidence>
<dbReference type="PRINTS" id="PR00097">
    <property type="entry name" value="ANTSNTHASEII"/>
</dbReference>
<keyword evidence="5 11" id="KW-0547">Nucleotide-binding</keyword>
<evidence type="ECO:0000313" key="13">
    <source>
        <dbReference type="EMBL" id="QCI23172.1"/>
    </source>
</evidence>
<dbReference type="PANTHER" id="PTHR43418:SF7">
    <property type="entry name" value="CARBAMOYL-PHOSPHATE SYNTHASE SMALL CHAIN"/>
    <property type="match status" value="1"/>
</dbReference>
<gene>
    <name evidence="11" type="primary">carA</name>
    <name evidence="13" type="ORF">D9V73_00685</name>
</gene>
<dbReference type="GO" id="GO:0006207">
    <property type="term" value="P:'de novo' pyrimidine nucleobase biosynthetic process"/>
    <property type="evidence" value="ECO:0007669"/>
    <property type="project" value="InterPro"/>
</dbReference>
<dbReference type="SUPFAM" id="SSF52021">
    <property type="entry name" value="Carbamoyl phosphate synthetase, small subunit N-terminal domain"/>
    <property type="match status" value="1"/>
</dbReference>
<feature type="binding site" evidence="11">
    <location>
        <position position="250"/>
    </location>
    <ligand>
        <name>L-glutamine</name>
        <dbReference type="ChEBI" id="CHEBI:58359"/>
    </ligand>
</feature>
<comment type="similarity">
    <text evidence="3 11">Belongs to the CarA family.</text>
</comment>
<dbReference type="InterPro" id="IPR017926">
    <property type="entry name" value="GATASE"/>
</dbReference>
<feature type="binding site" evidence="11">
    <location>
        <position position="252"/>
    </location>
    <ligand>
        <name>L-glutamine</name>
        <dbReference type="ChEBI" id="CHEBI:58359"/>
    </ligand>
</feature>
<feature type="domain" description="Carbamoyl-phosphate synthase small subunit N-terminal" evidence="12">
    <location>
        <begin position="12"/>
        <end position="142"/>
    </location>
</feature>
<keyword evidence="7 11" id="KW-0315">Glutamine amidotransferase</keyword>
<dbReference type="InterPro" id="IPR006274">
    <property type="entry name" value="CarbamoylP_synth_ssu"/>
</dbReference>
<evidence type="ECO:0000256" key="2">
    <source>
        <dbReference type="ARBA" id="ARBA00005077"/>
    </source>
</evidence>
<comment type="catalytic activity">
    <reaction evidence="10 11">
        <text>L-glutamine + H2O = L-glutamate + NH4(+)</text>
        <dbReference type="Rhea" id="RHEA:15889"/>
        <dbReference type="ChEBI" id="CHEBI:15377"/>
        <dbReference type="ChEBI" id="CHEBI:28938"/>
        <dbReference type="ChEBI" id="CHEBI:29985"/>
        <dbReference type="ChEBI" id="CHEBI:58359"/>
    </reaction>
</comment>
<proteinExistence type="inferred from homology"/>
<evidence type="ECO:0000256" key="9">
    <source>
        <dbReference type="ARBA" id="ARBA00048816"/>
    </source>
</evidence>
<evidence type="ECO:0000313" key="14">
    <source>
        <dbReference type="Proteomes" id="UP000298566"/>
    </source>
</evidence>
<evidence type="ECO:0000256" key="4">
    <source>
        <dbReference type="ARBA" id="ARBA00022598"/>
    </source>
</evidence>
<protein>
    <recommendedName>
        <fullName evidence="11">Carbamoyl phosphate synthase small chain</fullName>
        <ecNumber evidence="11">6.3.5.5</ecNumber>
    </recommendedName>
    <alternativeName>
        <fullName evidence="11">Carbamoyl phosphate synthetase glutamine chain</fullName>
    </alternativeName>
</protein>
<dbReference type="GO" id="GO:0044205">
    <property type="term" value="P:'de novo' UMP biosynthetic process"/>
    <property type="evidence" value="ECO:0007669"/>
    <property type="project" value="UniProtKB-UniRule"/>
</dbReference>
<feature type="region of interest" description="CPSase" evidence="11">
    <location>
        <begin position="1"/>
        <end position="201"/>
    </location>
</feature>
<dbReference type="PANTHER" id="PTHR43418">
    <property type="entry name" value="MULTIFUNCTIONAL TRYPTOPHAN BIOSYNTHESIS PROTEIN-RELATED"/>
    <property type="match status" value="1"/>
</dbReference>
<feature type="binding site" evidence="11">
    <location>
        <position position="279"/>
    </location>
    <ligand>
        <name>L-glutamine</name>
        <dbReference type="ChEBI" id="CHEBI:58359"/>
    </ligand>
</feature>
<dbReference type="UniPathway" id="UPA00068">
    <property type="reaction ID" value="UER00171"/>
</dbReference>
<dbReference type="GO" id="GO:0006541">
    <property type="term" value="P:glutamine metabolic process"/>
    <property type="evidence" value="ECO:0007669"/>
    <property type="project" value="InterPro"/>
</dbReference>
<keyword evidence="6 11" id="KW-0067">ATP-binding</keyword>
<dbReference type="GO" id="GO:0005524">
    <property type="term" value="F:ATP binding"/>
    <property type="evidence" value="ECO:0007669"/>
    <property type="project" value="UniProtKB-UniRule"/>
</dbReference>
<dbReference type="OrthoDB" id="9804328at2"/>
<feature type="active site" evidence="11">
    <location>
        <position position="362"/>
    </location>
</feature>
<comment type="pathway">
    <text evidence="1 11">Pyrimidine metabolism; UMP biosynthesis via de novo pathway; (S)-dihydroorotate from bicarbonate: step 1/3.</text>
</comment>
<organism evidence="13 14">
    <name type="scientific">Buchnera aphidicola subsp. Melaphis rhois</name>
    <dbReference type="NCBI Taxonomy" id="118103"/>
    <lineage>
        <taxon>Bacteria</taxon>
        <taxon>Pseudomonadati</taxon>
        <taxon>Pseudomonadota</taxon>
        <taxon>Gammaproteobacteria</taxon>
        <taxon>Enterobacterales</taxon>
        <taxon>Erwiniaceae</taxon>
        <taxon>Buchnera</taxon>
    </lineage>
</organism>
<comment type="caution">
    <text evidence="11">Lacks conserved residue(s) required for the propagation of feature annotation.</text>
</comment>
<comment type="function">
    <text evidence="11">Small subunit of the glutamine-dependent carbamoyl phosphate synthetase (CPSase). CPSase catalyzes the formation of carbamoyl phosphate from the ammonia moiety of glutamine, carbonate, and phosphate donated by ATP, constituting the first step of 2 biosynthetic pathways, one leading to arginine and/or urea and the other to pyrimidine nucleotides. The small subunit (glutamine amidotransferase) binds and cleaves glutamine to supply the large subunit with the substrate ammonia.</text>
</comment>
<dbReference type="NCBIfam" id="NF009475">
    <property type="entry name" value="PRK12838.1"/>
    <property type="match status" value="1"/>
</dbReference>
<keyword evidence="11" id="KW-0028">Amino-acid biosynthesis</keyword>
<dbReference type="PROSITE" id="PS51273">
    <property type="entry name" value="GATASE_TYPE_1"/>
    <property type="match status" value="1"/>
</dbReference>
<keyword evidence="11" id="KW-0055">Arginine biosynthesis</keyword>
<dbReference type="HAMAP" id="MF_01209">
    <property type="entry name" value="CPSase_S_chain"/>
    <property type="match status" value="1"/>
</dbReference>
<keyword evidence="4 11" id="KW-0436">Ligase</keyword>
<evidence type="ECO:0000259" key="12">
    <source>
        <dbReference type="SMART" id="SM01097"/>
    </source>
</evidence>
<evidence type="ECO:0000256" key="6">
    <source>
        <dbReference type="ARBA" id="ARBA00022840"/>
    </source>
</evidence>
<dbReference type="InterPro" id="IPR050472">
    <property type="entry name" value="Anth_synth/Amidotransfase"/>
</dbReference>
<feature type="binding site" evidence="11">
    <location>
        <position position="323"/>
    </location>
    <ligand>
        <name>L-glutamine</name>
        <dbReference type="ChEBI" id="CHEBI:58359"/>
    </ligand>
</feature>
<feature type="active site" description="Nucleophile" evidence="11">
    <location>
        <position position="278"/>
    </location>
</feature>
<evidence type="ECO:0000256" key="11">
    <source>
        <dbReference type="HAMAP-Rule" id="MF_01209"/>
    </source>
</evidence>
<dbReference type="SMART" id="SM01097">
    <property type="entry name" value="CPSase_sm_chain"/>
    <property type="match status" value="1"/>
</dbReference>
<sequence>MENILSITKSLSEAILILGNGTIFYGKSIGDTGETLGEVVFNTSMTGYQEILTDPSYLNQIITFTYPHIGNVGINKNDYESNIIHAKGLIVRDISITDSNYRSEMSLSQYLIKNKIIAISDIDTRKLTRILRTSGSQYGCIISKRSFKMSEILKKLQNIQHLKNIDLVKTVSTKSYYTWNKGSIQINKRKNLPTFKKPLIFHIVVYDFGIKHNILRILTDMGCRLTIVPAQTSAKEALKLLPHGIFLSNGPGDPRPCYYAINSIKTFLSINIPIFGICLGHQLLALASGAKIQKMKFGHHGGNHPVKEIKSNTVIITSQNHNFTVNPNNLPKNIKITHISLFDGSIQGLHRTDRNAFSFQGHPESSPGPHDARPLFKQFITLIKTHNNHIRYKGEKCQNVPT</sequence>
<feature type="binding site" evidence="11">
    <location>
        <position position="320"/>
    </location>
    <ligand>
        <name>L-glutamine</name>
        <dbReference type="ChEBI" id="CHEBI:58359"/>
    </ligand>
</feature>
<accession>A0A4D6Y0J8</accession>
<dbReference type="Proteomes" id="UP000298566">
    <property type="component" value="Chromosome"/>
</dbReference>
<comment type="subunit">
    <text evidence="11">Composed of two chains; the small (or glutamine) chain promotes the hydrolysis of glutamine to ammonia, which is used by the large (or ammonia) chain to synthesize carbamoyl phosphate. Tetramer of heterodimers (alpha,beta)4.</text>
</comment>
<dbReference type="AlphaFoldDB" id="A0A4D6Y0J8"/>
<evidence type="ECO:0000256" key="1">
    <source>
        <dbReference type="ARBA" id="ARBA00004812"/>
    </source>
</evidence>
<dbReference type="InterPro" id="IPR036480">
    <property type="entry name" value="CarbP_synth_ssu_N_sf"/>
</dbReference>
<dbReference type="PRINTS" id="PR00096">
    <property type="entry name" value="GATASE"/>
</dbReference>
<feature type="binding site" evidence="11">
    <location>
        <position position="56"/>
    </location>
    <ligand>
        <name>L-glutamine</name>
        <dbReference type="ChEBI" id="CHEBI:58359"/>
    </ligand>
</feature>
<dbReference type="Pfam" id="PF00988">
    <property type="entry name" value="CPSase_sm_chain"/>
    <property type="match status" value="1"/>
</dbReference>
<dbReference type="Gene3D" id="3.40.50.880">
    <property type="match status" value="1"/>
</dbReference>
<dbReference type="UniPathway" id="UPA00070">
    <property type="reaction ID" value="UER00115"/>
</dbReference>
<feature type="active site" evidence="11">
    <location>
        <position position="364"/>
    </location>
</feature>